<name>U5D6E3_9CHRO</name>
<reference evidence="4 5" key="1">
    <citation type="submission" date="2013-05" db="EMBL/GenBank/DDBJ databases">
        <title>Draft genome sequence of Rubidibacter lacunae KORDI 51-2.</title>
        <authorList>
            <person name="Choi D.H."/>
            <person name="Noh J.H."/>
            <person name="Kwon K.-K."/>
            <person name="Lee J.-H."/>
            <person name="Ryu J.-Y."/>
        </authorList>
    </citation>
    <scope>NUCLEOTIDE SEQUENCE [LARGE SCALE GENOMIC DNA]</scope>
    <source>
        <strain evidence="4 5">KORDI 51-2</strain>
    </source>
</reference>
<dbReference type="Pfam" id="PF03130">
    <property type="entry name" value="HEAT_PBS"/>
    <property type="match status" value="1"/>
</dbReference>
<dbReference type="PATRIC" id="fig|582515.4.peg.3543"/>
<dbReference type="InterPro" id="IPR016024">
    <property type="entry name" value="ARM-type_fold"/>
</dbReference>
<protein>
    <submittedName>
        <fullName evidence="4">HEAT domain containing protein</fullName>
    </submittedName>
</protein>
<dbReference type="OrthoDB" id="510108at2"/>
<comment type="caution">
    <text evidence="4">The sequence shown here is derived from an EMBL/GenBank/DDBJ whole genome shotgun (WGS) entry which is preliminary data.</text>
</comment>
<dbReference type="NCBIfam" id="NF045915">
    <property type="entry name" value="PhycobilmeDegNblB"/>
    <property type="match status" value="1"/>
</dbReference>
<dbReference type="Proteomes" id="UP000016960">
    <property type="component" value="Unassembled WGS sequence"/>
</dbReference>
<dbReference type="STRING" id="582515.KR51_00031520"/>
<evidence type="ECO:0000313" key="5">
    <source>
        <dbReference type="Proteomes" id="UP000016960"/>
    </source>
</evidence>
<keyword evidence="2" id="KW-0605">Phycobilisome</keyword>
<keyword evidence="1" id="KW-0042">Antenna complex</keyword>
<dbReference type="SMART" id="SM00567">
    <property type="entry name" value="EZ_HEAT"/>
    <property type="match status" value="6"/>
</dbReference>
<comment type="function">
    <text evidence="3">Catalyzes the hydroxylation of the N(6)-(4-aminobutyl)-L-lysine intermediate produced by deoxyhypusine synthase/DHPS on a critical lysine of the eukaryotic translation initiation factor 5A/eIF-5A. This is the second step of the post-translational modification of that lysine into an unusual amino acid residue named hypusine. Hypusination is unique to mature eIF-5A factor and is essential for its function.</text>
</comment>
<dbReference type="PANTHER" id="PTHR12697">
    <property type="entry name" value="PBS LYASE HEAT-LIKE PROTEIN"/>
    <property type="match status" value="1"/>
</dbReference>
<sequence>MSITPESVRALLTSEDFGQRIKGINQLRELKRSQALELILPVLQDPNPRIRYAAVSQMDSLAADDPAAVLPLLRSLLSDPEPDVQAAAADTIGALKAEGAFDDLQALYERTSEWLVRVSVIAALGELGDPRAFDLLQTALTSSNTLEQTVAIGSLGELGDPHAVQLLQPFVTDTDWQIRFRTVQALGRLNTPEARSLVARMTDDAAEPVADEARRLMSD</sequence>
<gene>
    <name evidence="4" type="ORF">KR51_00031520</name>
</gene>
<accession>U5D6E3</accession>
<dbReference type="GO" id="GO:0016491">
    <property type="term" value="F:oxidoreductase activity"/>
    <property type="evidence" value="ECO:0007669"/>
    <property type="project" value="TreeGrafter"/>
</dbReference>
<organism evidence="4 5">
    <name type="scientific">Rubidibacter lacunae KORDI 51-2</name>
    <dbReference type="NCBI Taxonomy" id="582515"/>
    <lineage>
        <taxon>Bacteria</taxon>
        <taxon>Bacillati</taxon>
        <taxon>Cyanobacteriota</taxon>
        <taxon>Cyanophyceae</taxon>
        <taxon>Oscillatoriophycideae</taxon>
        <taxon>Chroococcales</taxon>
        <taxon>Aphanothecaceae</taxon>
        <taxon>Rubidibacter</taxon>
    </lineage>
</organism>
<evidence type="ECO:0000313" key="4">
    <source>
        <dbReference type="EMBL" id="ERN40213.1"/>
    </source>
</evidence>
<evidence type="ECO:0000256" key="2">
    <source>
        <dbReference type="ARBA" id="ARBA00022738"/>
    </source>
</evidence>
<dbReference type="AlphaFoldDB" id="U5D6E3"/>
<proteinExistence type="predicted"/>
<dbReference type="InterPro" id="IPR004155">
    <property type="entry name" value="PBS_lyase_HEAT"/>
</dbReference>
<dbReference type="EMBL" id="ASSJ01000079">
    <property type="protein sequence ID" value="ERN40213.1"/>
    <property type="molecule type" value="Genomic_DNA"/>
</dbReference>
<dbReference type="SUPFAM" id="SSF48371">
    <property type="entry name" value="ARM repeat"/>
    <property type="match status" value="1"/>
</dbReference>
<dbReference type="InterPro" id="IPR021133">
    <property type="entry name" value="HEAT_type_2"/>
</dbReference>
<dbReference type="RefSeq" id="WP_022608752.1">
    <property type="nucleotide sequence ID" value="NZ_ASSJ01000079.1"/>
</dbReference>
<evidence type="ECO:0000256" key="1">
    <source>
        <dbReference type="ARBA" id="ARBA00022549"/>
    </source>
</evidence>
<dbReference type="Gene3D" id="1.25.10.10">
    <property type="entry name" value="Leucine-rich Repeat Variant"/>
    <property type="match status" value="2"/>
</dbReference>
<dbReference type="eggNOG" id="COG1413">
    <property type="taxonomic scope" value="Bacteria"/>
</dbReference>
<evidence type="ECO:0000256" key="3">
    <source>
        <dbReference type="ARBA" id="ARBA00045876"/>
    </source>
</evidence>
<dbReference type="InParanoid" id="U5D6E3"/>
<dbReference type="GO" id="GO:0030089">
    <property type="term" value="C:phycobilisome"/>
    <property type="evidence" value="ECO:0007669"/>
    <property type="project" value="UniProtKB-KW"/>
</dbReference>
<dbReference type="PROSITE" id="PS50077">
    <property type="entry name" value="HEAT_REPEAT"/>
    <property type="match status" value="1"/>
</dbReference>
<dbReference type="InterPro" id="IPR011989">
    <property type="entry name" value="ARM-like"/>
</dbReference>
<keyword evidence="5" id="KW-1185">Reference proteome</keyword>
<dbReference type="Pfam" id="PF13646">
    <property type="entry name" value="HEAT_2"/>
    <property type="match status" value="1"/>
</dbReference>
<dbReference type="PANTHER" id="PTHR12697:SF39">
    <property type="entry name" value="SLR1687 PROTEIN"/>
    <property type="match status" value="1"/>
</dbReference>